<dbReference type="PATRIC" id="fig|1227492.4.peg.1706"/>
<reference evidence="1 2" key="1">
    <citation type="journal article" date="2014" name="PLoS Genet.">
        <title>Phylogenetically driven sequencing of extremely halophilic archaea reveals strategies for static and dynamic osmo-response.</title>
        <authorList>
            <person name="Becker E.A."/>
            <person name="Seitzer P.M."/>
            <person name="Tritt A."/>
            <person name="Larsen D."/>
            <person name="Krusor M."/>
            <person name="Yao A.I."/>
            <person name="Wu D."/>
            <person name="Madern D."/>
            <person name="Eisen J.A."/>
            <person name="Darling A.E."/>
            <person name="Facciotti M.T."/>
        </authorList>
    </citation>
    <scope>NUCLEOTIDE SEQUENCE [LARGE SCALE GENOMIC DNA]</scope>
    <source>
        <strain evidence="1 2">JCM 10990</strain>
    </source>
</reference>
<dbReference type="OrthoDB" id="194534at2157"/>
<proteinExistence type="predicted"/>
<organism evidence="1 2">
    <name type="scientific">Natrialba chahannaoensis JCM 10990</name>
    <dbReference type="NCBI Taxonomy" id="1227492"/>
    <lineage>
        <taxon>Archaea</taxon>
        <taxon>Methanobacteriati</taxon>
        <taxon>Methanobacteriota</taxon>
        <taxon>Stenosarchaea group</taxon>
        <taxon>Halobacteria</taxon>
        <taxon>Halobacteriales</taxon>
        <taxon>Natrialbaceae</taxon>
        <taxon>Natrialba</taxon>
    </lineage>
</organism>
<dbReference type="EMBL" id="AOIN01000047">
    <property type="protein sequence ID" value="ELZ00928.1"/>
    <property type="molecule type" value="Genomic_DNA"/>
</dbReference>
<gene>
    <name evidence="1" type="ORF">C482_08708</name>
</gene>
<accession>M0ASJ9</accession>
<comment type="caution">
    <text evidence="1">The sequence shown here is derived from an EMBL/GenBank/DDBJ whole genome shotgun (WGS) entry which is preliminary data.</text>
</comment>
<dbReference type="AlphaFoldDB" id="M0ASJ9"/>
<dbReference type="Proteomes" id="UP000011693">
    <property type="component" value="Unassembled WGS sequence"/>
</dbReference>
<keyword evidence="2" id="KW-1185">Reference proteome</keyword>
<dbReference type="RefSeq" id="WP_006167130.1">
    <property type="nucleotide sequence ID" value="NZ_AOIN01000047.1"/>
</dbReference>
<evidence type="ECO:0000313" key="1">
    <source>
        <dbReference type="EMBL" id="ELZ00928.1"/>
    </source>
</evidence>
<name>M0ASJ9_9EURY</name>
<evidence type="ECO:0000313" key="2">
    <source>
        <dbReference type="Proteomes" id="UP000011693"/>
    </source>
</evidence>
<protein>
    <submittedName>
        <fullName evidence="1">Uncharacterized protein</fullName>
    </submittedName>
</protein>
<sequence length="277" mass="28693">MRTLTTLGIWFIIFGAVLLAGPVFGFGTISADRGVMVQTADDSDSLLKITDTSEQTVVTPESDAVFFQLTDTTEQIDDITVESVSITGVETAGLDVTAEQIDENEYTVSVACHESDIETDAPVSVTLEATGDVHVVADRTTNHAVSIECGAAEDTYDDEFDGGNDAIEIEDDGRFEDEVAISGSGSIDAGGNLVFEDEMNVDGSASIAAGGDITFEDEVTITGSGSITAEGDITFEDEVELSGSGSIHAGGDITFEDEVDTGGGGTSITADGEINGL</sequence>